<dbReference type="PANTHER" id="PTHR44942">
    <property type="entry name" value="METHYLTRANSF_11 DOMAIN-CONTAINING PROTEIN"/>
    <property type="match status" value="1"/>
</dbReference>
<evidence type="ECO:0000256" key="2">
    <source>
        <dbReference type="ARBA" id="ARBA00022603"/>
    </source>
</evidence>
<gene>
    <name evidence="6" type="ORF">I586_00613</name>
    <name evidence="5" type="ORF">UAY_01254</name>
</gene>
<dbReference type="InterPro" id="IPR029063">
    <property type="entry name" value="SAM-dependent_MTases_sf"/>
</dbReference>
<dbReference type="InterPro" id="IPR013216">
    <property type="entry name" value="Methyltransf_11"/>
</dbReference>
<comment type="similarity">
    <text evidence="1">Belongs to the methyltransferase superfamily.</text>
</comment>
<evidence type="ECO:0000256" key="1">
    <source>
        <dbReference type="ARBA" id="ARBA00008361"/>
    </source>
</evidence>
<organism evidence="5 7">
    <name type="scientific">Enterococcus moraviensis ATCC BAA-383</name>
    <dbReference type="NCBI Taxonomy" id="1158609"/>
    <lineage>
        <taxon>Bacteria</taxon>
        <taxon>Bacillati</taxon>
        <taxon>Bacillota</taxon>
        <taxon>Bacilli</taxon>
        <taxon>Lactobacillales</taxon>
        <taxon>Enterococcaceae</taxon>
        <taxon>Enterococcus</taxon>
    </lineage>
</organism>
<dbReference type="STRING" id="155617.RV09_GL000578"/>
<dbReference type="PATRIC" id="fig|1158609.3.peg.1212"/>
<dbReference type="InterPro" id="IPR051052">
    <property type="entry name" value="Diverse_substrate_MTase"/>
</dbReference>
<evidence type="ECO:0000313" key="7">
    <source>
        <dbReference type="Proteomes" id="UP000013781"/>
    </source>
</evidence>
<keyword evidence="3" id="KW-0808">Transferase</keyword>
<evidence type="ECO:0000313" key="8">
    <source>
        <dbReference type="Proteomes" id="UP000014157"/>
    </source>
</evidence>
<name>R2R2G9_9ENTE</name>
<keyword evidence="8" id="KW-1185">Reference proteome</keyword>
<evidence type="ECO:0000313" key="6">
    <source>
        <dbReference type="EMBL" id="EOT73619.1"/>
    </source>
</evidence>
<dbReference type="Pfam" id="PF08241">
    <property type="entry name" value="Methyltransf_11"/>
    <property type="match status" value="1"/>
</dbReference>
<accession>R2R2G9</accession>
<dbReference type="OrthoDB" id="43862at2"/>
<dbReference type="EMBL" id="AJAS01000013">
    <property type="protein sequence ID" value="EOI01846.1"/>
    <property type="molecule type" value="Genomic_DNA"/>
</dbReference>
<dbReference type="Proteomes" id="UP000014157">
    <property type="component" value="Unassembled WGS sequence"/>
</dbReference>
<dbReference type="EMBL" id="ASWB01000001">
    <property type="protein sequence ID" value="EOT73619.1"/>
    <property type="molecule type" value="Genomic_DNA"/>
</dbReference>
<reference evidence="5 7" key="1">
    <citation type="submission" date="2013-02" db="EMBL/GenBank/DDBJ databases">
        <title>The Genome Sequence of Enterococcus moraviensis BAA-383.</title>
        <authorList>
            <consortium name="The Broad Institute Genome Sequencing Platform"/>
            <consortium name="The Broad Institute Genome Sequencing Center for Infectious Disease"/>
            <person name="Earl A.M."/>
            <person name="Gilmore M.S."/>
            <person name="Lebreton F."/>
            <person name="Walker B."/>
            <person name="Young S.K."/>
            <person name="Zeng Q."/>
            <person name="Gargeya S."/>
            <person name="Fitzgerald M."/>
            <person name="Haas B."/>
            <person name="Abouelleil A."/>
            <person name="Alvarado L."/>
            <person name="Arachchi H.M."/>
            <person name="Berlin A.M."/>
            <person name="Chapman S.B."/>
            <person name="Dewar J."/>
            <person name="Goldberg J."/>
            <person name="Griggs A."/>
            <person name="Gujja S."/>
            <person name="Hansen M."/>
            <person name="Howarth C."/>
            <person name="Imamovic A."/>
            <person name="Larimer J."/>
            <person name="McCowan C."/>
            <person name="Murphy C."/>
            <person name="Neiman D."/>
            <person name="Pearson M."/>
            <person name="Priest M."/>
            <person name="Roberts A."/>
            <person name="Saif S."/>
            <person name="Shea T."/>
            <person name="Sisk P."/>
            <person name="Sykes S."/>
            <person name="Wortman J."/>
            <person name="Nusbaum C."/>
            <person name="Birren B."/>
        </authorList>
    </citation>
    <scope>NUCLEOTIDE SEQUENCE [LARGE SCALE GENOMIC DNA]</scope>
    <source>
        <strain evidence="5 7">ATCC BAA-383</strain>
    </source>
</reference>
<feature type="domain" description="Methyltransferase type 11" evidence="4">
    <location>
        <begin position="63"/>
        <end position="158"/>
    </location>
</feature>
<evidence type="ECO:0000313" key="5">
    <source>
        <dbReference type="EMBL" id="EOI01846.1"/>
    </source>
</evidence>
<dbReference type="GO" id="GO:0008757">
    <property type="term" value="F:S-adenosylmethionine-dependent methyltransferase activity"/>
    <property type="evidence" value="ECO:0007669"/>
    <property type="project" value="InterPro"/>
</dbReference>
<dbReference type="RefSeq" id="WP_010764643.1">
    <property type="nucleotide sequence ID" value="NZ_ASWB01000001.1"/>
</dbReference>
<dbReference type="Gene3D" id="3.40.50.150">
    <property type="entry name" value="Vaccinia Virus protein VP39"/>
    <property type="match status" value="1"/>
</dbReference>
<comment type="caution">
    <text evidence="5">The sequence shown here is derived from an EMBL/GenBank/DDBJ whole genome shotgun (WGS) entry which is preliminary data.</text>
</comment>
<dbReference type="GO" id="GO:0032259">
    <property type="term" value="P:methylation"/>
    <property type="evidence" value="ECO:0007669"/>
    <property type="project" value="UniProtKB-KW"/>
</dbReference>
<evidence type="ECO:0000256" key="3">
    <source>
        <dbReference type="ARBA" id="ARBA00022679"/>
    </source>
</evidence>
<keyword evidence="2" id="KW-0489">Methyltransferase</keyword>
<dbReference type="Proteomes" id="UP000013781">
    <property type="component" value="Unassembled WGS sequence"/>
</dbReference>
<proteinExistence type="inferred from homology"/>
<dbReference type="HOGENOM" id="CLU_081534_1_2_9"/>
<evidence type="ECO:0000259" key="4">
    <source>
        <dbReference type="Pfam" id="PF08241"/>
    </source>
</evidence>
<dbReference type="SUPFAM" id="SSF53335">
    <property type="entry name" value="S-adenosyl-L-methionine-dependent methyltransferases"/>
    <property type="match status" value="1"/>
</dbReference>
<dbReference type="eggNOG" id="COG0500">
    <property type="taxonomic scope" value="Bacteria"/>
</dbReference>
<protein>
    <recommendedName>
        <fullName evidence="4">Methyltransferase type 11 domain-containing protein</fullName>
    </recommendedName>
</protein>
<sequence>MLILIGIIILLLLILLFKMLLQQSKKPAGFIGILMMRLWNKTYLPLVKWTMDFIEVDNYSTILDIGVGNGASSFYLFNQDKTLSITGIDISKAAILEAHKRNQQQLIQFEIMDIHALTLDSESFDLVTAFQTHFHWHDLDQAIKEIHRVLKEKGIVVFACEKTKIQYFLPNLKKSVDFQTYMANFGFSLIEQHATNQWIFYSFKKLK</sequence>
<dbReference type="CDD" id="cd02440">
    <property type="entry name" value="AdoMet_MTases"/>
    <property type="match status" value="1"/>
</dbReference>
<dbReference type="PANTHER" id="PTHR44942:SF4">
    <property type="entry name" value="METHYLTRANSFERASE TYPE 11 DOMAIN-CONTAINING PROTEIN"/>
    <property type="match status" value="1"/>
</dbReference>
<reference evidence="6 8" key="2">
    <citation type="submission" date="2013-03" db="EMBL/GenBank/DDBJ databases">
        <title>The Genome Sequence of Enterococcus moraviensis BAA-383 (PacBio/Illumina hybrid assembly).</title>
        <authorList>
            <consortium name="The Broad Institute Genomics Platform"/>
            <consortium name="The Broad Institute Genome Sequencing Center for Infectious Disease"/>
            <person name="Earl A."/>
            <person name="Russ C."/>
            <person name="Gilmore M."/>
            <person name="Surin D."/>
            <person name="Walker B."/>
            <person name="Young S."/>
            <person name="Zeng Q."/>
            <person name="Gargeya S."/>
            <person name="Fitzgerald M."/>
            <person name="Haas B."/>
            <person name="Abouelleil A."/>
            <person name="Allen A.W."/>
            <person name="Alvarado L."/>
            <person name="Arachchi H.M."/>
            <person name="Berlin A.M."/>
            <person name="Chapman S.B."/>
            <person name="Gainer-Dewar J."/>
            <person name="Goldberg J."/>
            <person name="Griggs A."/>
            <person name="Gujja S."/>
            <person name="Hansen M."/>
            <person name="Howarth C."/>
            <person name="Imamovic A."/>
            <person name="Ireland A."/>
            <person name="Larimer J."/>
            <person name="McCowan C."/>
            <person name="Murphy C."/>
            <person name="Pearson M."/>
            <person name="Poon T.W."/>
            <person name="Priest M."/>
            <person name="Roberts A."/>
            <person name="Saif S."/>
            <person name="Shea T."/>
            <person name="Sisk P."/>
            <person name="Sykes S."/>
            <person name="Wortman J."/>
            <person name="Nusbaum C."/>
            <person name="Birren B."/>
        </authorList>
    </citation>
    <scope>NUCLEOTIDE SEQUENCE [LARGE SCALE GENOMIC DNA]</scope>
    <source>
        <strain evidence="6 8">ATCC BAA-383</strain>
    </source>
</reference>
<dbReference type="AlphaFoldDB" id="R2R2G9"/>